<evidence type="ECO:0000313" key="1">
    <source>
        <dbReference type="EMBL" id="GFE09943.1"/>
    </source>
</evidence>
<accession>A0A640SEV9</accession>
<dbReference type="EMBL" id="BLIN01000005">
    <property type="protein sequence ID" value="GFE09943.1"/>
    <property type="molecule type" value="Genomic_DNA"/>
</dbReference>
<reference evidence="1 2" key="1">
    <citation type="submission" date="2019-12" db="EMBL/GenBank/DDBJ databases">
        <title>Whole genome shotgun sequence of Streptomyces caniferus NBRC 15389.</title>
        <authorList>
            <person name="Ichikawa N."/>
            <person name="Kimura A."/>
            <person name="Kitahashi Y."/>
            <person name="Komaki H."/>
            <person name="Tamura T."/>
        </authorList>
    </citation>
    <scope>NUCLEOTIDE SEQUENCE [LARGE SCALE GENOMIC DNA]</scope>
    <source>
        <strain evidence="1 2">NBRC 15389</strain>
    </source>
</reference>
<organism evidence="1 2">
    <name type="scientific">Streptomyces caniferus</name>
    <dbReference type="NCBI Taxonomy" id="285557"/>
    <lineage>
        <taxon>Bacteria</taxon>
        <taxon>Bacillati</taxon>
        <taxon>Actinomycetota</taxon>
        <taxon>Actinomycetes</taxon>
        <taxon>Kitasatosporales</taxon>
        <taxon>Streptomycetaceae</taxon>
        <taxon>Streptomyces</taxon>
    </lineage>
</organism>
<gene>
    <name evidence="1" type="ORF">Scani_62110</name>
</gene>
<protein>
    <submittedName>
        <fullName evidence="1">Uncharacterized protein</fullName>
    </submittedName>
</protein>
<sequence>MCAEAPWTVPAGGLPHRILALPAPVTADAVRVSVEQSRGPSRLAPVTLHRSRAVGGWTVPARPGPPVVAPRARGAPGRPIR</sequence>
<proteinExistence type="predicted"/>
<name>A0A640SEV9_9ACTN</name>
<evidence type="ECO:0000313" key="2">
    <source>
        <dbReference type="Proteomes" id="UP000435837"/>
    </source>
</evidence>
<comment type="caution">
    <text evidence="1">The sequence shown here is derived from an EMBL/GenBank/DDBJ whole genome shotgun (WGS) entry which is preliminary data.</text>
</comment>
<dbReference type="Proteomes" id="UP000435837">
    <property type="component" value="Unassembled WGS sequence"/>
</dbReference>
<dbReference type="AlphaFoldDB" id="A0A640SEV9"/>